<dbReference type="GO" id="GO:0015031">
    <property type="term" value="P:protein transport"/>
    <property type="evidence" value="ECO:0007669"/>
    <property type="project" value="UniProtKB-KW"/>
</dbReference>
<reference evidence="9" key="1">
    <citation type="submission" date="2022-12" db="EMBL/GenBank/DDBJ databases">
        <authorList>
            <person name="Petersen C."/>
        </authorList>
    </citation>
    <scope>NUCLEOTIDE SEQUENCE</scope>
    <source>
        <strain evidence="9">IBT 16125</strain>
    </source>
</reference>
<dbReference type="Proteomes" id="UP001213681">
    <property type="component" value="Unassembled WGS sequence"/>
</dbReference>
<evidence type="ECO:0000256" key="3">
    <source>
        <dbReference type="ARBA" id="ARBA00022692"/>
    </source>
</evidence>
<evidence type="ECO:0000256" key="2">
    <source>
        <dbReference type="ARBA" id="ARBA00022448"/>
    </source>
</evidence>
<comment type="subcellular location">
    <subcellularLocation>
        <location evidence="8">Golgi apparatus membrane</location>
        <topology evidence="8">Multi-pass membrane protein</topology>
    </subcellularLocation>
    <subcellularLocation>
        <location evidence="1">Membrane</location>
        <topology evidence="1">Multi-pass membrane protein</topology>
    </subcellularLocation>
</comment>
<keyword evidence="4 8" id="KW-0653">Protein transport</keyword>
<keyword evidence="8" id="KW-0333">Golgi apparatus</keyword>
<dbReference type="GO" id="GO:0000139">
    <property type="term" value="C:Golgi membrane"/>
    <property type="evidence" value="ECO:0007669"/>
    <property type="project" value="UniProtKB-SubCell"/>
</dbReference>
<name>A0AAD6FW11_9EURO</name>
<feature type="transmembrane region" description="Helical" evidence="8">
    <location>
        <begin position="84"/>
        <end position="105"/>
    </location>
</feature>
<evidence type="ECO:0000256" key="5">
    <source>
        <dbReference type="ARBA" id="ARBA00022989"/>
    </source>
</evidence>
<feature type="transmembrane region" description="Helical" evidence="8">
    <location>
        <begin position="446"/>
        <end position="465"/>
    </location>
</feature>
<evidence type="ECO:0000256" key="8">
    <source>
        <dbReference type="RuleBase" id="RU363111"/>
    </source>
</evidence>
<dbReference type="InterPro" id="IPR007305">
    <property type="entry name" value="Vesicle_transpt_Got1/SFT2"/>
</dbReference>
<keyword evidence="5 8" id="KW-1133">Transmembrane helix</keyword>
<evidence type="ECO:0000313" key="9">
    <source>
        <dbReference type="EMBL" id="KAJ5432601.1"/>
    </source>
</evidence>
<keyword evidence="3 8" id="KW-0812">Transmembrane</keyword>
<dbReference type="GeneID" id="81605382"/>
<accession>A0AAD6FW11</accession>
<dbReference type="PANTHER" id="PTHR23137:SF36">
    <property type="entry name" value="VESICLE TRANSPORT PROTEIN SFT2C"/>
    <property type="match status" value="1"/>
</dbReference>
<comment type="caution">
    <text evidence="9">The sequence shown here is derived from an EMBL/GenBank/DDBJ whole genome shotgun (WGS) entry which is preliminary data.</text>
</comment>
<dbReference type="EMBL" id="JAPVEA010000009">
    <property type="protein sequence ID" value="KAJ5432601.1"/>
    <property type="molecule type" value="Genomic_DNA"/>
</dbReference>
<dbReference type="Pfam" id="PF04178">
    <property type="entry name" value="Got1"/>
    <property type="match status" value="1"/>
</dbReference>
<evidence type="ECO:0000256" key="6">
    <source>
        <dbReference type="ARBA" id="ARBA00023136"/>
    </source>
</evidence>
<protein>
    <recommendedName>
        <fullName evidence="8">Protein transport protein SFT2</fullName>
    </recommendedName>
</protein>
<keyword evidence="10" id="KW-1185">Reference proteome</keyword>
<comment type="function">
    <text evidence="8">Nonessential protein required for the fusion of transport vesicles derived from the endocytic pathway with the Golgi complex.</text>
</comment>
<dbReference type="GO" id="GO:0016192">
    <property type="term" value="P:vesicle-mediated transport"/>
    <property type="evidence" value="ECO:0007669"/>
    <property type="project" value="InterPro"/>
</dbReference>
<dbReference type="AlphaFoldDB" id="A0AAD6FW11"/>
<evidence type="ECO:0000313" key="10">
    <source>
        <dbReference type="Proteomes" id="UP001213681"/>
    </source>
</evidence>
<keyword evidence="6 8" id="KW-0472">Membrane</keyword>
<organism evidence="9 10">
    <name type="scientific">Penicillium daleae</name>
    <dbReference type="NCBI Taxonomy" id="63821"/>
    <lineage>
        <taxon>Eukaryota</taxon>
        <taxon>Fungi</taxon>
        <taxon>Dikarya</taxon>
        <taxon>Ascomycota</taxon>
        <taxon>Pezizomycotina</taxon>
        <taxon>Eurotiomycetes</taxon>
        <taxon>Eurotiomycetidae</taxon>
        <taxon>Eurotiales</taxon>
        <taxon>Aspergillaceae</taxon>
        <taxon>Penicillium</taxon>
    </lineage>
</organism>
<evidence type="ECO:0000256" key="4">
    <source>
        <dbReference type="ARBA" id="ARBA00022927"/>
    </source>
</evidence>
<keyword evidence="2 8" id="KW-0813">Transport</keyword>
<evidence type="ECO:0000256" key="1">
    <source>
        <dbReference type="ARBA" id="ARBA00004141"/>
    </source>
</evidence>
<feature type="transmembrane region" description="Helical" evidence="8">
    <location>
        <begin position="244"/>
        <end position="267"/>
    </location>
</feature>
<gene>
    <name evidence="9" type="ORF">N7458_011757</name>
</gene>
<feature type="transmembrane region" description="Helical" evidence="8">
    <location>
        <begin position="287"/>
        <end position="306"/>
    </location>
</feature>
<proteinExistence type="inferred from homology"/>
<dbReference type="RefSeq" id="XP_056759893.1">
    <property type="nucleotide sequence ID" value="XM_056915139.1"/>
</dbReference>
<dbReference type="InterPro" id="IPR011691">
    <property type="entry name" value="Vesicle_transpt_SFT2"/>
</dbReference>
<reference evidence="9" key="2">
    <citation type="journal article" date="2023" name="IMA Fungus">
        <title>Comparative genomic study of the Penicillium genus elucidates a diverse pangenome and 15 lateral gene transfer events.</title>
        <authorList>
            <person name="Petersen C."/>
            <person name="Sorensen T."/>
            <person name="Nielsen M.R."/>
            <person name="Sondergaard T.E."/>
            <person name="Sorensen J.L."/>
            <person name="Fitzpatrick D.A."/>
            <person name="Frisvad J.C."/>
            <person name="Nielsen K.L."/>
        </authorList>
    </citation>
    <scope>NUCLEOTIDE SEQUENCE</scope>
    <source>
        <strain evidence="9">IBT 16125</strain>
    </source>
</reference>
<sequence length="492" mass="54756">MANTSFRDSVNSLGWSRRDPDFPVRTNSSSETPFLSRLQSLNPFGQGGYVQLPTHNEAPGAPLPAATRREEEEGFFALSRWDRMLIFGACNLGAAVCFMICFFLFPVLTLKPRKFAVFQTLPYPTLPLVLSTSASFYPTIPFLQSPPSTSLPHTPPSFPSISYSGSALHSHCSPFPFKPRHLDPGHLRHLAQAMCKFVWPRSTLSIRQRPELCRLPAPHAKPQHPRKMRASSGQHRDAKLFTNLLLFFFCYRWSVGSALFLLSWAVLMGPWSYAKHLVSGPRLPFTAAYFGSIAMTLYFAIGLCVLDTGCRSSSRSASLVPHHPSLIAACPVIVLVRWLHCKMLGKGAEILHPSVYLSVRRDYTRHADSLIDIPLSRKTSYGTSKTRSRHIETGVGPGVVVISPRRPPVQHQNPALQAFSSLNSAVQRPQGWTAHIPETRLTLQSLFLTLISSIFQLAALLWYLVSYFPMGSTGLQFMGRFGVSRVSAWMSG</sequence>
<evidence type="ECO:0000256" key="7">
    <source>
        <dbReference type="ARBA" id="ARBA00025800"/>
    </source>
</evidence>
<comment type="similarity">
    <text evidence="7 8">Belongs to the SFT2 family.</text>
</comment>
<dbReference type="PANTHER" id="PTHR23137">
    <property type="entry name" value="VESICLE TRANSPORT PROTEIN-RELATED"/>
    <property type="match status" value="1"/>
</dbReference>